<feature type="region of interest" description="Disordered" evidence="1">
    <location>
        <begin position="646"/>
        <end position="669"/>
    </location>
</feature>
<dbReference type="PANTHER" id="PTHR40619:SF3">
    <property type="entry name" value="FUNGAL STAND N-TERMINAL GOODBYE DOMAIN-CONTAINING PROTEIN"/>
    <property type="match status" value="1"/>
</dbReference>
<comment type="caution">
    <text evidence="2">The sequence shown here is derived from an EMBL/GenBank/DDBJ whole genome shotgun (WGS) entry which is preliminary data.</text>
</comment>
<evidence type="ECO:0000256" key="1">
    <source>
        <dbReference type="SAM" id="MobiDB-lite"/>
    </source>
</evidence>
<dbReference type="AlphaFoldDB" id="A0A439DFC0"/>
<evidence type="ECO:0000313" key="3">
    <source>
        <dbReference type="Proteomes" id="UP000286045"/>
    </source>
</evidence>
<dbReference type="STRING" id="363999.A0A439DFC0"/>
<keyword evidence="3" id="KW-1185">Reference proteome</keyword>
<organism evidence="2 3">
    <name type="scientific">Xylaria grammica</name>
    <dbReference type="NCBI Taxonomy" id="363999"/>
    <lineage>
        <taxon>Eukaryota</taxon>
        <taxon>Fungi</taxon>
        <taxon>Dikarya</taxon>
        <taxon>Ascomycota</taxon>
        <taxon>Pezizomycotina</taxon>
        <taxon>Sordariomycetes</taxon>
        <taxon>Xylariomycetidae</taxon>
        <taxon>Xylariales</taxon>
        <taxon>Xylariaceae</taxon>
        <taxon>Xylaria</taxon>
    </lineage>
</organism>
<dbReference type="EMBL" id="RYZI01000035">
    <property type="protein sequence ID" value="RWA13068.1"/>
    <property type="molecule type" value="Genomic_DNA"/>
</dbReference>
<reference evidence="2 3" key="1">
    <citation type="submission" date="2018-12" db="EMBL/GenBank/DDBJ databases">
        <title>Draft genome sequence of Xylaria grammica IHI A82.</title>
        <authorList>
            <person name="Buettner E."/>
            <person name="Kellner H."/>
        </authorList>
    </citation>
    <scope>NUCLEOTIDE SEQUENCE [LARGE SCALE GENOMIC DNA]</scope>
    <source>
        <strain evidence="2 3">IHI A82</strain>
    </source>
</reference>
<evidence type="ECO:0000313" key="2">
    <source>
        <dbReference type="EMBL" id="RWA13068.1"/>
    </source>
</evidence>
<name>A0A439DFC0_9PEZI</name>
<accession>A0A439DFC0</accession>
<dbReference type="PANTHER" id="PTHR40619">
    <property type="entry name" value="FUNGAL STAND N-TERMINAL GOODBYE DOMAIN-CONTAINING PROTEIN"/>
    <property type="match status" value="1"/>
</dbReference>
<sequence>MDNHWDREIMPTSSQLVRSFSDDLEKQAVGDALTRGLVAKVSLDRQRERNAALQEEWNHFLIEGRELAHSDMPSLVPDEEALLREQSRKLYKAWNDFCKRLPREQREKACDEIPSIKLLHASVSQAAESWKDKREGTKIGRTKRIFTRLCETFLSHKNLVSVLPTDNMYVTLITGSLTAIAQASINHQELAEGVSSTLEDLSDDMNYWNELIREYSDTQILHRMVKVVVEKPLMRFITSFDEKAFKRVFSERRDRIKAIEQRLKKNAELEFERNTTSRLKTNASLQDQLRSQQTQMAMNIQEMRHDMTRQNELIYQLGASVFRLLAEKSYPHSPGTPGQPRLEEGKLESLVDLGLLTTIQSSGWAADGSVQSIPSAIPANTSTIPKTPTEDMPLRPHSQRFNRQEILDLLGPITAKYARDIQHVVGAVTQASRAQITETVRRRIEVWTVSAQSDKLWVQGPYERTHPSNTTFTAVCLVALANNSNIPCLSYFCSLGVHGTAASLQLTCQDMLADMVKSLIVQLLLLLPDEMESTPSLSRYRFAKLLDPHIDIEESMLLFRDLRALAPPYIHCVIDAAQELEDRSDLRYTQSLYRVLRTILDIPDRSGRQTPARENVVKGCITSDGYVDVLAVLVERAHVEKMEVDESEELLAEDGPGLVSQWNEHDGDS</sequence>
<proteinExistence type="predicted"/>
<protein>
    <submittedName>
        <fullName evidence="2">Uncharacterized protein</fullName>
    </submittedName>
</protein>
<dbReference type="Proteomes" id="UP000286045">
    <property type="component" value="Unassembled WGS sequence"/>
</dbReference>
<gene>
    <name evidence="2" type="ORF">EKO27_g2021</name>
</gene>